<sequence>MIKKHGKEKTTKIRTTTIPPFAKDYSDIGNELYIGGKTIEETDGSSTLFIVIPVALCALWSIIIVIILAVCCRKKRKLSSPLMIQDPVSMAGWRKPPQIISTYPTHFTAQY</sequence>
<evidence type="ECO:0000256" key="1">
    <source>
        <dbReference type="SAM" id="Phobius"/>
    </source>
</evidence>
<evidence type="ECO:0000313" key="4">
    <source>
        <dbReference type="WBParaSite" id="BPAG_0000428501-mRNA-1"/>
    </source>
</evidence>
<proteinExistence type="predicted"/>
<keyword evidence="1" id="KW-0812">Transmembrane</keyword>
<dbReference type="STRING" id="6280.A0A0N4T7U8"/>
<evidence type="ECO:0000313" key="2">
    <source>
        <dbReference type="EMBL" id="VDN85435.1"/>
    </source>
</evidence>
<protein>
    <submittedName>
        <fullName evidence="2 4">Uncharacterized protein</fullName>
    </submittedName>
</protein>
<organism evidence="4">
    <name type="scientific">Brugia pahangi</name>
    <name type="common">Filarial nematode worm</name>
    <dbReference type="NCBI Taxonomy" id="6280"/>
    <lineage>
        <taxon>Eukaryota</taxon>
        <taxon>Metazoa</taxon>
        <taxon>Ecdysozoa</taxon>
        <taxon>Nematoda</taxon>
        <taxon>Chromadorea</taxon>
        <taxon>Rhabditida</taxon>
        <taxon>Spirurina</taxon>
        <taxon>Spiruromorpha</taxon>
        <taxon>Filarioidea</taxon>
        <taxon>Onchocercidae</taxon>
        <taxon>Brugia</taxon>
    </lineage>
</organism>
<keyword evidence="1" id="KW-1133">Transmembrane helix</keyword>
<keyword evidence="3" id="KW-1185">Reference proteome</keyword>
<accession>A0A0N4T7U8</accession>
<dbReference type="EMBL" id="UZAD01001917">
    <property type="protein sequence ID" value="VDN85435.1"/>
    <property type="molecule type" value="Genomic_DNA"/>
</dbReference>
<reference evidence="2 3" key="2">
    <citation type="submission" date="2018-11" db="EMBL/GenBank/DDBJ databases">
        <authorList>
            <consortium name="Pathogen Informatics"/>
        </authorList>
    </citation>
    <scope>NUCLEOTIDE SEQUENCE [LARGE SCALE GENOMIC DNA]</scope>
</reference>
<evidence type="ECO:0000313" key="3">
    <source>
        <dbReference type="Proteomes" id="UP000278627"/>
    </source>
</evidence>
<reference evidence="4" key="1">
    <citation type="submission" date="2017-02" db="UniProtKB">
        <authorList>
            <consortium name="WormBaseParasite"/>
        </authorList>
    </citation>
    <scope>IDENTIFICATION</scope>
</reference>
<feature type="transmembrane region" description="Helical" evidence="1">
    <location>
        <begin position="48"/>
        <end position="71"/>
    </location>
</feature>
<gene>
    <name evidence="2" type="ORF">BPAG_LOCUS4249</name>
</gene>
<keyword evidence="1" id="KW-0472">Membrane</keyword>
<dbReference type="AlphaFoldDB" id="A0A0N4T7U8"/>
<name>A0A0N4T7U8_BRUPA</name>
<dbReference type="WBParaSite" id="BPAG_0000428501-mRNA-1">
    <property type="protein sequence ID" value="BPAG_0000428501-mRNA-1"/>
    <property type="gene ID" value="BPAG_0000428501"/>
</dbReference>
<dbReference type="Proteomes" id="UP000278627">
    <property type="component" value="Unassembled WGS sequence"/>
</dbReference>